<keyword evidence="2" id="KW-0238">DNA-binding</keyword>
<dbReference type="Pfam" id="PF00589">
    <property type="entry name" value="Phage_integrase"/>
    <property type="match status" value="1"/>
</dbReference>
<dbReference type="RefSeq" id="WP_220228063.1">
    <property type="nucleotide sequence ID" value="NZ_JAICBX010000002.1"/>
</dbReference>
<gene>
    <name evidence="5" type="ORF">K1W69_09150</name>
</gene>
<dbReference type="GO" id="GO:0015074">
    <property type="term" value="P:DNA integration"/>
    <property type="evidence" value="ECO:0007669"/>
    <property type="project" value="UniProtKB-KW"/>
</dbReference>
<dbReference type="Proteomes" id="UP001196509">
    <property type="component" value="Unassembled WGS sequence"/>
</dbReference>
<dbReference type="InterPro" id="IPR002104">
    <property type="entry name" value="Integrase_catalytic"/>
</dbReference>
<dbReference type="GO" id="GO:0006310">
    <property type="term" value="P:DNA recombination"/>
    <property type="evidence" value="ECO:0007669"/>
    <property type="project" value="UniProtKB-KW"/>
</dbReference>
<dbReference type="PROSITE" id="PS51898">
    <property type="entry name" value="TYR_RECOMBINASE"/>
    <property type="match status" value="1"/>
</dbReference>
<dbReference type="Gene3D" id="1.10.150.130">
    <property type="match status" value="1"/>
</dbReference>
<reference evidence="5" key="1">
    <citation type="submission" date="2021-08" db="EMBL/GenBank/DDBJ databases">
        <title>Hoeflea bacterium WL0058 sp. nov., isolated from the sediment.</title>
        <authorList>
            <person name="Wang L."/>
            <person name="Zhang D."/>
        </authorList>
    </citation>
    <scope>NUCLEOTIDE SEQUENCE</scope>
    <source>
        <strain evidence="5">WL0058</strain>
    </source>
</reference>
<dbReference type="AlphaFoldDB" id="A0AAE2ZIY3"/>
<keyword evidence="6" id="KW-1185">Reference proteome</keyword>
<feature type="domain" description="Tyr recombinase" evidence="4">
    <location>
        <begin position="161"/>
        <end position="335"/>
    </location>
</feature>
<evidence type="ECO:0000259" key="4">
    <source>
        <dbReference type="PROSITE" id="PS51898"/>
    </source>
</evidence>
<accession>A0AAE2ZIY3</accession>
<keyword evidence="3" id="KW-0233">DNA recombination</keyword>
<dbReference type="Gene3D" id="1.10.443.10">
    <property type="entry name" value="Intergrase catalytic core"/>
    <property type="match status" value="1"/>
</dbReference>
<protein>
    <submittedName>
        <fullName evidence="5">Site-specific integrase</fullName>
    </submittedName>
</protein>
<dbReference type="PANTHER" id="PTHR30349:SF94">
    <property type="entry name" value="INTEGRASE_RECOMBINASE HI_1414-RELATED"/>
    <property type="match status" value="1"/>
</dbReference>
<dbReference type="InterPro" id="IPR011010">
    <property type="entry name" value="DNA_brk_join_enz"/>
</dbReference>
<dbReference type="GO" id="GO:0003677">
    <property type="term" value="F:DNA binding"/>
    <property type="evidence" value="ECO:0007669"/>
    <property type="project" value="UniProtKB-KW"/>
</dbReference>
<comment type="caution">
    <text evidence="5">The sequence shown here is derived from an EMBL/GenBank/DDBJ whole genome shotgun (WGS) entry which is preliminary data.</text>
</comment>
<dbReference type="CDD" id="cd00796">
    <property type="entry name" value="INT_Rci_Hp1_C"/>
    <property type="match status" value="1"/>
</dbReference>
<dbReference type="InterPro" id="IPR010998">
    <property type="entry name" value="Integrase_recombinase_N"/>
</dbReference>
<evidence type="ECO:0000313" key="5">
    <source>
        <dbReference type="EMBL" id="MBW8637353.1"/>
    </source>
</evidence>
<name>A0AAE2ZIY3_9HYPH</name>
<evidence type="ECO:0000256" key="1">
    <source>
        <dbReference type="ARBA" id="ARBA00022908"/>
    </source>
</evidence>
<dbReference type="SUPFAM" id="SSF56349">
    <property type="entry name" value="DNA breaking-rejoining enzymes"/>
    <property type="match status" value="1"/>
</dbReference>
<keyword evidence="1" id="KW-0229">DNA integration</keyword>
<dbReference type="InterPro" id="IPR050090">
    <property type="entry name" value="Tyrosine_recombinase_XerCD"/>
</dbReference>
<dbReference type="EMBL" id="JAICBX010000002">
    <property type="protein sequence ID" value="MBW8637353.1"/>
    <property type="molecule type" value="Genomic_DNA"/>
</dbReference>
<organism evidence="5 6">
    <name type="scientific">Flavimaribacter sediminis</name>
    <dbReference type="NCBI Taxonomy" id="2865987"/>
    <lineage>
        <taxon>Bacteria</taxon>
        <taxon>Pseudomonadati</taxon>
        <taxon>Pseudomonadota</taxon>
        <taxon>Alphaproteobacteria</taxon>
        <taxon>Hyphomicrobiales</taxon>
        <taxon>Rhizobiaceae</taxon>
        <taxon>Flavimaribacter</taxon>
    </lineage>
</organism>
<evidence type="ECO:0000256" key="3">
    <source>
        <dbReference type="ARBA" id="ARBA00023172"/>
    </source>
</evidence>
<dbReference type="InterPro" id="IPR013762">
    <property type="entry name" value="Integrase-like_cat_sf"/>
</dbReference>
<sequence>MANIRKRNGKWQVQIRRAGHKPRTKSFLTRADAQRWIRQTELELDRAGLAYDSSSLERINVADLLHKYRTEITPGKRGIGPEGKRIEVFLRERWSGLSLAQITPQTFTQHRDRRLRQVEAGTVIRELGLLHAIFEVARREWDIPLAQNPLSKVRKPKAAQGRDRRLADEELTAILAACDTARNDWFRPGILLAIETGMRRGEILNIRARDLDLELGLLTIPQTKTDRPRTIPLSEKAVSILDEVRIRAGEKNGRLFPVTANAFRLAWERCKRRAAKDEPGITDLRFHDLRHEAVSRFFELGLNVPEVAAISGHRNPRMLFRYTHLKPENIVAKLRKSSTELAA</sequence>
<evidence type="ECO:0000313" key="6">
    <source>
        <dbReference type="Proteomes" id="UP001196509"/>
    </source>
</evidence>
<dbReference type="PANTHER" id="PTHR30349">
    <property type="entry name" value="PHAGE INTEGRASE-RELATED"/>
    <property type="match status" value="1"/>
</dbReference>
<proteinExistence type="predicted"/>
<evidence type="ECO:0000256" key="2">
    <source>
        <dbReference type="ARBA" id="ARBA00023125"/>
    </source>
</evidence>